<evidence type="ECO:0000313" key="4">
    <source>
        <dbReference type="Proteomes" id="UP001215151"/>
    </source>
</evidence>
<feature type="compositionally biased region" description="Low complexity" evidence="1">
    <location>
        <begin position="197"/>
        <end position="213"/>
    </location>
</feature>
<protein>
    <submittedName>
        <fullName evidence="3">Uncharacterized protein</fullName>
    </submittedName>
</protein>
<accession>A0AAD7TJU1</accession>
<dbReference type="AlphaFoldDB" id="A0AAD7TJU1"/>
<evidence type="ECO:0000256" key="2">
    <source>
        <dbReference type="SAM" id="SignalP"/>
    </source>
</evidence>
<gene>
    <name evidence="3" type="ORF">ONZ51_g11123</name>
</gene>
<feature type="signal peptide" evidence="2">
    <location>
        <begin position="1"/>
        <end position="27"/>
    </location>
</feature>
<feature type="chain" id="PRO_5042152310" evidence="2">
    <location>
        <begin position="28"/>
        <end position="213"/>
    </location>
</feature>
<feature type="region of interest" description="Disordered" evidence="1">
    <location>
        <begin position="151"/>
        <end position="213"/>
    </location>
</feature>
<sequence length="213" mass="21397">MVAPMFILTCTFAISAMFVGAFTVTHAAPVPTAAAVAKSVISPRWCRQMGCLYALPEANSGSANSSDSSSATTQAPLPSDGSSAALQVIDLLISALQSVASTMREQSSDLSSLPSSSAAALDSSLPSAAESSESAEDEAIAADVAAIAKATQAEAISEEAPSTDFEEASSPSAVAVDTLDTDAESESQPPAVEVVGYSTVASTDVDSDSSSYV</sequence>
<keyword evidence="4" id="KW-1185">Reference proteome</keyword>
<evidence type="ECO:0000313" key="3">
    <source>
        <dbReference type="EMBL" id="KAJ8462096.1"/>
    </source>
</evidence>
<proteinExistence type="predicted"/>
<keyword evidence="2" id="KW-0732">Signal</keyword>
<name>A0AAD7TJU1_9APHY</name>
<dbReference type="Proteomes" id="UP001215151">
    <property type="component" value="Unassembled WGS sequence"/>
</dbReference>
<dbReference type="EMBL" id="JAPEVG010000496">
    <property type="protein sequence ID" value="KAJ8462096.1"/>
    <property type="molecule type" value="Genomic_DNA"/>
</dbReference>
<comment type="caution">
    <text evidence="3">The sequence shown here is derived from an EMBL/GenBank/DDBJ whole genome shotgun (WGS) entry which is preliminary data.</text>
</comment>
<reference evidence="3" key="1">
    <citation type="submission" date="2022-11" db="EMBL/GenBank/DDBJ databases">
        <title>Genome Sequence of Cubamyces cubensis.</title>
        <authorList>
            <person name="Buettner E."/>
        </authorList>
    </citation>
    <scope>NUCLEOTIDE SEQUENCE</scope>
    <source>
        <strain evidence="3">MPL-01</strain>
    </source>
</reference>
<organism evidence="3 4">
    <name type="scientific">Trametes cubensis</name>
    <dbReference type="NCBI Taxonomy" id="1111947"/>
    <lineage>
        <taxon>Eukaryota</taxon>
        <taxon>Fungi</taxon>
        <taxon>Dikarya</taxon>
        <taxon>Basidiomycota</taxon>
        <taxon>Agaricomycotina</taxon>
        <taxon>Agaricomycetes</taxon>
        <taxon>Polyporales</taxon>
        <taxon>Polyporaceae</taxon>
        <taxon>Trametes</taxon>
    </lineage>
</organism>
<evidence type="ECO:0000256" key="1">
    <source>
        <dbReference type="SAM" id="MobiDB-lite"/>
    </source>
</evidence>